<dbReference type="GO" id="GO:0035869">
    <property type="term" value="C:ciliary transition zone"/>
    <property type="evidence" value="ECO:0007669"/>
    <property type="project" value="TreeGrafter"/>
</dbReference>
<dbReference type="InterPro" id="IPR009602">
    <property type="entry name" value="CBAR/FAM92"/>
</dbReference>
<evidence type="ECO:0000313" key="2">
    <source>
        <dbReference type="EMBL" id="TKS88094.1"/>
    </source>
</evidence>
<feature type="compositionally biased region" description="Polar residues" evidence="1">
    <location>
        <begin position="169"/>
        <end position="186"/>
    </location>
</feature>
<feature type="region of interest" description="Disordered" evidence="1">
    <location>
        <begin position="167"/>
        <end position="261"/>
    </location>
</feature>
<dbReference type="EMBL" id="CM014096">
    <property type="protein sequence ID" value="TKS88094.1"/>
    <property type="molecule type" value="Genomic_DNA"/>
</dbReference>
<organism evidence="2 3">
    <name type="scientific">Collichthys lucidus</name>
    <name type="common">Big head croaker</name>
    <name type="synonym">Sciaena lucida</name>
    <dbReference type="NCBI Taxonomy" id="240159"/>
    <lineage>
        <taxon>Eukaryota</taxon>
        <taxon>Metazoa</taxon>
        <taxon>Chordata</taxon>
        <taxon>Craniata</taxon>
        <taxon>Vertebrata</taxon>
        <taxon>Euteleostomi</taxon>
        <taxon>Actinopterygii</taxon>
        <taxon>Neopterygii</taxon>
        <taxon>Teleostei</taxon>
        <taxon>Neoteleostei</taxon>
        <taxon>Acanthomorphata</taxon>
        <taxon>Eupercaria</taxon>
        <taxon>Sciaenidae</taxon>
        <taxon>Collichthys</taxon>
    </lineage>
</organism>
<dbReference type="Proteomes" id="UP000298787">
    <property type="component" value="Chromosome 19"/>
</dbReference>
<dbReference type="Pfam" id="PF06730">
    <property type="entry name" value="FAM92"/>
    <property type="match status" value="1"/>
</dbReference>
<dbReference type="STRING" id="240159.A0A4U5VID3"/>
<proteinExistence type="predicted"/>
<feature type="compositionally biased region" description="Basic residues" evidence="1">
    <location>
        <begin position="187"/>
        <end position="201"/>
    </location>
</feature>
<dbReference type="PANTHER" id="PTHR21223:SF3">
    <property type="entry name" value="CBY1-INTERACTING BAR DOMAIN-CONTAINING PROTEIN 2"/>
    <property type="match status" value="1"/>
</dbReference>
<evidence type="ECO:0000313" key="3">
    <source>
        <dbReference type="Proteomes" id="UP000298787"/>
    </source>
</evidence>
<protein>
    <submittedName>
        <fullName evidence="2">Protein FAM92B</fullName>
    </submittedName>
</protein>
<dbReference type="GO" id="GO:0060271">
    <property type="term" value="P:cilium assembly"/>
    <property type="evidence" value="ECO:0007669"/>
    <property type="project" value="TreeGrafter"/>
</dbReference>
<sequence length="261" mass="30342">MNSLFSRDVQVKSMEQTVKHAEKYLGEICFLLASYTRKTAKLRDKADLLVAQLYDFSSTEDPELQLGLKNLAEDLAMVQDYRQAQVERLEMRVVAPLRAYGEIVKNKRRIFTDFVTVEMLFHAKALEVYTHTCHNLEAIDTQKDLEVASANDSMLTEQKCLLIEDKGKQQTGRSFQSTLASTTSQNHRQHSNHPPTARRPHSTLERQRGIEEEEEEEEEDNEEEDEEEEEEEMYESEIDEGQHTSRQSYAAQYAQMRRSQK</sequence>
<dbReference type="GO" id="GO:0036064">
    <property type="term" value="C:ciliary basal body"/>
    <property type="evidence" value="ECO:0007669"/>
    <property type="project" value="TreeGrafter"/>
</dbReference>
<accession>A0A4U5VID3</accession>
<dbReference type="AlphaFoldDB" id="A0A4U5VID3"/>
<gene>
    <name evidence="2" type="ORF">D9C73_022218</name>
</gene>
<keyword evidence="3" id="KW-1185">Reference proteome</keyword>
<reference evidence="2 3" key="1">
    <citation type="submission" date="2019-01" db="EMBL/GenBank/DDBJ databases">
        <title>Genome Assembly of Collichthys lucidus.</title>
        <authorList>
            <person name="Cai M."/>
            <person name="Xiao S."/>
        </authorList>
    </citation>
    <scope>NUCLEOTIDE SEQUENCE [LARGE SCALE GENOMIC DNA]</scope>
    <source>
        <strain evidence="2">JT15FE1705JMU</strain>
        <tissue evidence="2">Muscle</tissue>
    </source>
</reference>
<feature type="compositionally biased region" description="Acidic residues" evidence="1">
    <location>
        <begin position="211"/>
        <end position="239"/>
    </location>
</feature>
<name>A0A4U5VID3_COLLU</name>
<evidence type="ECO:0000256" key="1">
    <source>
        <dbReference type="SAM" id="MobiDB-lite"/>
    </source>
</evidence>
<dbReference type="PANTHER" id="PTHR21223">
    <property type="entry name" value="CBY1-INTERACTING BAR DOMAIN-CONTAINING PROTEIN HOMOLOG"/>
    <property type="match status" value="1"/>
</dbReference>